<dbReference type="Proteomes" id="UP000321026">
    <property type="component" value="Unassembled WGS sequence"/>
</dbReference>
<sequence length="67" mass="7619">MNNTHKIYIVVDKDLLPVTRSAALLRGVAIDKAENFLDALWPELYAEGYRVVEAELTIVKLCDDQEQ</sequence>
<organism evidence="1 2">
    <name type="scientific">Candidatus Dojkabacteria bacterium</name>
    <dbReference type="NCBI Taxonomy" id="2099670"/>
    <lineage>
        <taxon>Bacteria</taxon>
        <taxon>Candidatus Dojkabacteria</taxon>
    </lineage>
</organism>
<dbReference type="EMBL" id="SSDS01000045">
    <property type="protein sequence ID" value="TXG77460.1"/>
    <property type="molecule type" value="Genomic_DNA"/>
</dbReference>
<gene>
    <name evidence="1" type="ORF">E6Q11_02740</name>
</gene>
<dbReference type="AlphaFoldDB" id="A0A5C7J7F4"/>
<name>A0A5C7J7F4_9BACT</name>
<reference evidence="1 2" key="1">
    <citation type="submission" date="2018-09" db="EMBL/GenBank/DDBJ databases">
        <title>Metagenome Assembled Genomes from an Advanced Water Purification Facility.</title>
        <authorList>
            <person name="Stamps B.W."/>
            <person name="Spear J.R."/>
        </authorList>
    </citation>
    <scope>NUCLEOTIDE SEQUENCE [LARGE SCALE GENOMIC DNA]</scope>
    <source>
        <strain evidence="1">Bin_63_2</strain>
    </source>
</reference>
<proteinExistence type="predicted"/>
<accession>A0A5C7J7F4</accession>
<evidence type="ECO:0000313" key="1">
    <source>
        <dbReference type="EMBL" id="TXG77460.1"/>
    </source>
</evidence>
<evidence type="ECO:0000313" key="2">
    <source>
        <dbReference type="Proteomes" id="UP000321026"/>
    </source>
</evidence>
<protein>
    <submittedName>
        <fullName evidence="1">Uncharacterized protein</fullName>
    </submittedName>
</protein>
<comment type="caution">
    <text evidence="1">The sequence shown here is derived from an EMBL/GenBank/DDBJ whole genome shotgun (WGS) entry which is preliminary data.</text>
</comment>